<evidence type="ECO:0000256" key="1">
    <source>
        <dbReference type="SAM" id="MobiDB-lite"/>
    </source>
</evidence>
<accession>A0A3P7J535</accession>
<protein>
    <submittedName>
        <fullName evidence="2">Uncharacterized protein</fullName>
    </submittedName>
</protein>
<proteinExistence type="predicted"/>
<feature type="region of interest" description="Disordered" evidence="1">
    <location>
        <begin position="402"/>
        <end position="461"/>
    </location>
</feature>
<feature type="compositionally biased region" description="Basic and acidic residues" evidence="1">
    <location>
        <begin position="228"/>
        <end position="255"/>
    </location>
</feature>
<feature type="compositionally biased region" description="Basic and acidic residues" evidence="1">
    <location>
        <begin position="109"/>
        <end position="121"/>
    </location>
</feature>
<feature type="compositionally biased region" description="Basic and acidic residues" evidence="1">
    <location>
        <begin position="482"/>
        <end position="513"/>
    </location>
</feature>
<feature type="compositionally biased region" description="Basic and acidic residues" evidence="1">
    <location>
        <begin position="410"/>
        <end position="421"/>
    </location>
</feature>
<feature type="compositionally biased region" description="Polar residues" evidence="1">
    <location>
        <begin position="275"/>
        <end position="295"/>
    </location>
</feature>
<dbReference type="EMBL" id="UYYB01094712">
    <property type="protein sequence ID" value="VDM74879.1"/>
    <property type="molecule type" value="Genomic_DNA"/>
</dbReference>
<feature type="compositionally biased region" description="Basic and acidic residues" evidence="1">
    <location>
        <begin position="153"/>
        <end position="184"/>
    </location>
</feature>
<feature type="region of interest" description="Disordered" evidence="1">
    <location>
        <begin position="474"/>
        <end position="563"/>
    </location>
</feature>
<keyword evidence="3" id="KW-1185">Reference proteome</keyword>
<reference evidence="2 3" key="1">
    <citation type="submission" date="2018-11" db="EMBL/GenBank/DDBJ databases">
        <authorList>
            <consortium name="Pathogen Informatics"/>
        </authorList>
    </citation>
    <scope>NUCLEOTIDE SEQUENCE [LARGE SCALE GENOMIC DNA]</scope>
</reference>
<organism evidence="2 3">
    <name type="scientific">Strongylus vulgaris</name>
    <name type="common">Blood worm</name>
    <dbReference type="NCBI Taxonomy" id="40348"/>
    <lineage>
        <taxon>Eukaryota</taxon>
        <taxon>Metazoa</taxon>
        <taxon>Ecdysozoa</taxon>
        <taxon>Nematoda</taxon>
        <taxon>Chromadorea</taxon>
        <taxon>Rhabditida</taxon>
        <taxon>Rhabditina</taxon>
        <taxon>Rhabditomorpha</taxon>
        <taxon>Strongyloidea</taxon>
        <taxon>Strongylidae</taxon>
        <taxon>Strongylus</taxon>
    </lineage>
</organism>
<dbReference type="Proteomes" id="UP000270094">
    <property type="component" value="Unassembled WGS sequence"/>
</dbReference>
<feature type="region of interest" description="Disordered" evidence="1">
    <location>
        <begin position="100"/>
        <end position="192"/>
    </location>
</feature>
<dbReference type="AlphaFoldDB" id="A0A3P7J535"/>
<feature type="region of interest" description="Disordered" evidence="1">
    <location>
        <begin position="221"/>
        <end position="298"/>
    </location>
</feature>
<evidence type="ECO:0000313" key="2">
    <source>
        <dbReference type="EMBL" id="VDM74879.1"/>
    </source>
</evidence>
<feature type="compositionally biased region" description="Acidic residues" evidence="1">
    <location>
        <begin position="523"/>
        <end position="535"/>
    </location>
</feature>
<gene>
    <name evidence="2" type="ORF">SVUK_LOCUS9877</name>
</gene>
<name>A0A3P7J535_STRVU</name>
<evidence type="ECO:0000313" key="3">
    <source>
        <dbReference type="Proteomes" id="UP000270094"/>
    </source>
</evidence>
<sequence>MDTQRAGTVDTMKHIKLKVLATKARVTRLNSLIDELNALIENISQTKFLQQAVGDDKRHVAVISAKENESKETETLAAIRRAIELGINEVDAVSTLPDLIGSSSLSEPDNAHGRQPFRREDEESPGSRRRSNNDENPMAATQPVEQDTCEQSSEDRHLETEQHAKENEVPSVDFEKPVHEERNRVNSPPVKSGDIKTILNVVTTNSSSPLEQKLEIARSTALGGVQETRPDVLPRRPEAKLKVSGLTDEKLERFMSGDTSHVPAKEPMFNKEVSRGNSTRESSNSSRQTPTTSLPQKLLGVRVAEKYKSIFEDEDDDDDLFDVKPKKVEIKEPKKPQSKLAESQFAKVLGEKLARGPVQVFYFLSDCEVFHAPFSQLDKELRLHETKPATAIASTSIAPYTDVIVPEQEDSQKLTESKDSDDAFNDEQAPTASASEGYVESPVAPLYEDHKKEPVEASPDMRTFVKVGSIGVASPVLDEEEPAKAKQDQRKISQDTGKSHEKFGKNSHSEAKQHSAVKSFFDADSDDGEEDDTDDTLILKKEDQSPKSAMASEAKASSSASKPIIITAQSLFDDDDESDLSIFRKK</sequence>
<feature type="compositionally biased region" description="Low complexity" evidence="1">
    <location>
        <begin position="546"/>
        <end position="562"/>
    </location>
</feature>